<protein>
    <submittedName>
        <fullName evidence="8">DNA internalization-related competence protein ComEC/Rec2</fullName>
    </submittedName>
</protein>
<dbReference type="eggNOG" id="COG0658">
    <property type="taxonomic scope" value="Bacteria"/>
</dbReference>
<feature type="transmembrane region" description="Helical" evidence="6">
    <location>
        <begin position="455"/>
        <end position="472"/>
    </location>
</feature>
<feature type="transmembrane region" description="Helical" evidence="6">
    <location>
        <begin position="232"/>
        <end position="255"/>
    </location>
</feature>
<name>I3DXH4_BACMT</name>
<dbReference type="SMART" id="SM00849">
    <property type="entry name" value="Lactamase_B"/>
    <property type="match status" value="1"/>
</dbReference>
<dbReference type="Pfam" id="PF13567">
    <property type="entry name" value="DUF4131"/>
    <property type="match status" value="1"/>
</dbReference>
<dbReference type="Proteomes" id="UP000010523">
    <property type="component" value="Unassembled WGS sequence"/>
</dbReference>
<feature type="transmembrane region" description="Helical" evidence="6">
    <location>
        <begin position="6"/>
        <end position="39"/>
    </location>
</feature>
<keyword evidence="3 6" id="KW-0812">Transmembrane</keyword>
<feature type="domain" description="Metallo-beta-lactamase" evidence="7">
    <location>
        <begin position="512"/>
        <end position="723"/>
    </location>
</feature>
<dbReference type="Gene3D" id="3.60.15.10">
    <property type="entry name" value="Ribonuclease Z/Hydroxyacylglutathione hydrolase-like"/>
    <property type="match status" value="1"/>
</dbReference>
<dbReference type="AlphaFoldDB" id="I3DXH4"/>
<evidence type="ECO:0000256" key="2">
    <source>
        <dbReference type="ARBA" id="ARBA00022475"/>
    </source>
</evidence>
<dbReference type="InterPro" id="IPR052159">
    <property type="entry name" value="Competence_DNA_uptake"/>
</dbReference>
<evidence type="ECO:0000256" key="5">
    <source>
        <dbReference type="ARBA" id="ARBA00023136"/>
    </source>
</evidence>
<dbReference type="GO" id="GO:0030420">
    <property type="term" value="P:establishment of competence for transformation"/>
    <property type="evidence" value="ECO:0007669"/>
    <property type="project" value="InterPro"/>
</dbReference>
<evidence type="ECO:0000313" key="8">
    <source>
        <dbReference type="EMBL" id="EIJ78945.1"/>
    </source>
</evidence>
<feature type="transmembrane region" description="Helical" evidence="6">
    <location>
        <begin position="479"/>
        <end position="499"/>
    </location>
</feature>
<dbReference type="GO" id="GO:0005886">
    <property type="term" value="C:plasma membrane"/>
    <property type="evidence" value="ECO:0007669"/>
    <property type="project" value="UniProtKB-SubCell"/>
</dbReference>
<comment type="subcellular location">
    <subcellularLocation>
        <location evidence="1">Cell membrane</location>
        <topology evidence="1">Multi-pass membrane protein</topology>
    </subcellularLocation>
</comment>
<dbReference type="NCBIfam" id="TIGR00360">
    <property type="entry name" value="ComEC_N-term"/>
    <property type="match status" value="1"/>
</dbReference>
<dbReference type="CDD" id="cd07731">
    <property type="entry name" value="ComA-like_MBL-fold"/>
    <property type="match status" value="1"/>
</dbReference>
<evidence type="ECO:0000256" key="1">
    <source>
        <dbReference type="ARBA" id="ARBA00004651"/>
    </source>
</evidence>
<feature type="transmembrane region" description="Helical" evidence="6">
    <location>
        <begin position="267"/>
        <end position="297"/>
    </location>
</feature>
<dbReference type="InterPro" id="IPR004477">
    <property type="entry name" value="ComEC_N"/>
</dbReference>
<dbReference type="SUPFAM" id="SSF56281">
    <property type="entry name" value="Metallo-hydrolase/oxidoreductase"/>
    <property type="match status" value="1"/>
</dbReference>
<dbReference type="PANTHER" id="PTHR30619:SF1">
    <property type="entry name" value="RECOMBINATION PROTEIN 2"/>
    <property type="match status" value="1"/>
</dbReference>
<keyword evidence="2" id="KW-1003">Cell membrane</keyword>
<evidence type="ECO:0000313" key="9">
    <source>
        <dbReference type="Proteomes" id="UP000010523"/>
    </source>
</evidence>
<dbReference type="PATRIC" id="fig|997296.3.peg.3234"/>
<feature type="transmembrane region" description="Helical" evidence="6">
    <location>
        <begin position="51"/>
        <end position="69"/>
    </location>
</feature>
<dbReference type="OrthoDB" id="9761531at2"/>
<organism evidence="8 9">
    <name type="scientific">Bacillus methanolicus PB1</name>
    <dbReference type="NCBI Taxonomy" id="997296"/>
    <lineage>
        <taxon>Bacteria</taxon>
        <taxon>Bacillati</taxon>
        <taxon>Bacillota</taxon>
        <taxon>Bacilli</taxon>
        <taxon>Bacillales</taxon>
        <taxon>Bacillaceae</taxon>
        <taxon>Bacillus</taxon>
    </lineage>
</organism>
<sequence length="770" mass="86623">MNGEVIYFAIASILGVLCGLENKSLFISMFAVYVLFLFIGKSFSKSRISAIFAVFFIFFLSAKGTSMYMKTAFSGDETNFRIYFNKELNVDGDLMRTYAADQNTGEEFAVRYKVLSKAEKEALPGFLLGKQCMAAGRLEKPPLPRNKHAFDYRNYLNREGIHWVLKIDNIHFQTCKPQSSFLISLRILRQKGISYIQHFFPNNAAQVSAALIFGERNLYEPEILETYEKIGIVHLLAISGLQVSLLSGIIFLIGLRVAITKERMQNALLIILPVYGIVTGASPSVIRAVIMTMLVLISFKLTFNYRLSPLDAVSLALMGYIFIAPFIIYDVGFQLSFTVSYCLIVSASSILPRIKNYILALLATTFISQLSSIPIVLFHFYEISIISLLANLLFIPLYSFVFTPASLLALILHFISPKLAAPLLNYFNILVIYSNDIADKLSKFPYATVTLGRPNLIVLMIYMLTVLLFFYLWEKRGFFLRNIWILVFPLIINGAINYFSPIGEVTFIDVGQGDSIFIRLPRGQGTFLIDTGGTVRFEKEKWQERKKAFEVGKDVVVPFLKSKGITTIDKLILTHGDQDHIGGAPALLEEMNVKEILLPLTAEKSELERKIIRIAEEKNIPVTFAKGKDRWKSGNSLFQILLPVEDQALDRNNGSIVLLAKIGGLKWLFTGDLEKEGEEVLINNYKHVVIDVLKVGHHGSKSSTSEQLLKHFTPEAAVISAGANNRFGHPHKEVINRLEEHKIKIFRTDQQGAVTYSFRGNRGTFSVVSP</sequence>
<proteinExistence type="predicted"/>
<dbReference type="Pfam" id="PF00753">
    <property type="entry name" value="Lactamase_B"/>
    <property type="match status" value="1"/>
</dbReference>
<dbReference type="Pfam" id="PF03772">
    <property type="entry name" value="Competence"/>
    <property type="match status" value="1"/>
</dbReference>
<dbReference type="InterPro" id="IPR036866">
    <property type="entry name" value="RibonucZ/Hydroxyglut_hydro"/>
</dbReference>
<evidence type="ECO:0000256" key="3">
    <source>
        <dbReference type="ARBA" id="ARBA00022692"/>
    </source>
</evidence>
<dbReference type="NCBIfam" id="TIGR00361">
    <property type="entry name" value="ComEC_Rec2"/>
    <property type="match status" value="1"/>
</dbReference>
<keyword evidence="5 6" id="KW-0472">Membrane</keyword>
<accession>I3DXH4</accession>
<dbReference type="InterPro" id="IPR035681">
    <property type="entry name" value="ComA-like_MBL"/>
</dbReference>
<evidence type="ECO:0000256" key="6">
    <source>
        <dbReference type="SAM" id="Phobius"/>
    </source>
</evidence>
<dbReference type="eggNOG" id="COG2333">
    <property type="taxonomic scope" value="Bacteria"/>
</dbReference>
<evidence type="ECO:0000256" key="4">
    <source>
        <dbReference type="ARBA" id="ARBA00022989"/>
    </source>
</evidence>
<dbReference type="PANTHER" id="PTHR30619">
    <property type="entry name" value="DNA INTERNALIZATION/COMPETENCE PROTEIN COMEC/REC2"/>
    <property type="match status" value="1"/>
</dbReference>
<dbReference type="RefSeq" id="WP_004438058.1">
    <property type="nucleotide sequence ID" value="NZ_AFEU01000003.1"/>
</dbReference>
<gene>
    <name evidence="8" type="ORF">PB1_15344</name>
</gene>
<evidence type="ECO:0000259" key="7">
    <source>
        <dbReference type="SMART" id="SM00849"/>
    </source>
</evidence>
<dbReference type="STRING" id="997296.PB1_15344"/>
<dbReference type="InterPro" id="IPR004797">
    <property type="entry name" value="Competence_ComEC/Rec2"/>
</dbReference>
<comment type="caution">
    <text evidence="8">The sequence shown here is derived from an EMBL/GenBank/DDBJ whole genome shotgun (WGS) entry which is preliminary data.</text>
</comment>
<keyword evidence="4 6" id="KW-1133">Transmembrane helix</keyword>
<dbReference type="EMBL" id="AFEU01000003">
    <property type="protein sequence ID" value="EIJ78945.1"/>
    <property type="molecule type" value="Genomic_DNA"/>
</dbReference>
<feature type="transmembrane region" description="Helical" evidence="6">
    <location>
        <begin position="357"/>
        <end position="381"/>
    </location>
</feature>
<feature type="transmembrane region" description="Helical" evidence="6">
    <location>
        <begin position="317"/>
        <end position="345"/>
    </location>
</feature>
<reference evidence="8 9" key="1">
    <citation type="journal article" date="2012" name="Appl. Environ. Microbiol.">
        <title>Genome Sequence of Thermotolerant Bacillus methanolicus: Features and Regulation Related to Methylotrophy and Production of L-Lysine and L-Glutamate from Methanol.</title>
        <authorList>
            <person name="Heggeset T.M."/>
            <person name="Krog A."/>
            <person name="Balzer S."/>
            <person name="Wentzel A."/>
            <person name="Ellingsen T.E."/>
            <person name="Brautaset T."/>
        </authorList>
    </citation>
    <scope>NUCLEOTIDE SEQUENCE [LARGE SCALE GENOMIC DNA]</scope>
    <source>
        <strain evidence="8 9">PB1</strain>
    </source>
</reference>
<feature type="transmembrane region" description="Helical" evidence="6">
    <location>
        <begin position="419"/>
        <end position="435"/>
    </location>
</feature>
<dbReference type="InterPro" id="IPR001279">
    <property type="entry name" value="Metallo-B-lactamas"/>
</dbReference>
<keyword evidence="9" id="KW-1185">Reference proteome</keyword>
<dbReference type="InterPro" id="IPR025405">
    <property type="entry name" value="DUF4131"/>
</dbReference>